<reference evidence="1 2" key="1">
    <citation type="journal article" date="2018" name="Nat. Biotechnol.">
        <title>A standardized bacterial taxonomy based on genome phylogeny substantially revises the tree of life.</title>
        <authorList>
            <person name="Parks D.H."/>
            <person name="Chuvochina M."/>
            <person name="Waite D.W."/>
            <person name="Rinke C."/>
            <person name="Skarshewski A."/>
            <person name="Chaumeil P.A."/>
            <person name="Hugenholtz P."/>
        </authorList>
    </citation>
    <scope>NUCLEOTIDE SEQUENCE [LARGE SCALE GENOMIC DNA]</scope>
    <source>
        <strain evidence="1">UBA11701</strain>
    </source>
</reference>
<proteinExistence type="predicted"/>
<organism evidence="1 2">
    <name type="scientific">candidate division WWE3 bacterium</name>
    <dbReference type="NCBI Taxonomy" id="2053526"/>
    <lineage>
        <taxon>Bacteria</taxon>
        <taxon>Katanobacteria</taxon>
    </lineage>
</organism>
<protein>
    <submittedName>
        <fullName evidence="1">Uncharacterized protein</fullName>
    </submittedName>
</protein>
<dbReference type="AlphaFoldDB" id="A0A3D0ZQ98"/>
<name>A0A3D0ZQ98_UNCKA</name>
<dbReference type="EMBL" id="DOZN01000020">
    <property type="protein sequence ID" value="HCC42457.1"/>
    <property type="molecule type" value="Genomic_DNA"/>
</dbReference>
<accession>A0A3D0ZQ98</accession>
<evidence type="ECO:0000313" key="1">
    <source>
        <dbReference type="EMBL" id="HCC42457.1"/>
    </source>
</evidence>
<evidence type="ECO:0000313" key="2">
    <source>
        <dbReference type="Proteomes" id="UP000263336"/>
    </source>
</evidence>
<comment type="caution">
    <text evidence="1">The sequence shown here is derived from an EMBL/GenBank/DDBJ whole genome shotgun (WGS) entry which is preliminary data.</text>
</comment>
<dbReference type="Proteomes" id="UP000263336">
    <property type="component" value="Unassembled WGS sequence"/>
</dbReference>
<gene>
    <name evidence="1" type="ORF">DEP93_03210</name>
</gene>
<sequence length="97" mass="11256">MEKPIRLLKNLEAAYIREEDLCVNDSEYYVDRSALCNHSHSDFFTIMVQRMDNTLCALEADVNGLKCRLIGHDAIKTGEYIWVAELREILFKGFEPD</sequence>